<dbReference type="AlphaFoldDB" id="A0A397VY35"/>
<name>A0A397VY35_9GLOM</name>
<proteinExistence type="predicted"/>
<accession>A0A397VY35</accession>
<comment type="caution">
    <text evidence="1">The sequence shown here is derived from an EMBL/GenBank/DDBJ whole genome shotgun (WGS) entry which is preliminary data.</text>
</comment>
<evidence type="ECO:0000313" key="1">
    <source>
        <dbReference type="EMBL" id="RIB27445.1"/>
    </source>
</evidence>
<organism evidence="1 2">
    <name type="scientific">Gigaspora rosea</name>
    <dbReference type="NCBI Taxonomy" id="44941"/>
    <lineage>
        <taxon>Eukaryota</taxon>
        <taxon>Fungi</taxon>
        <taxon>Fungi incertae sedis</taxon>
        <taxon>Mucoromycota</taxon>
        <taxon>Glomeromycotina</taxon>
        <taxon>Glomeromycetes</taxon>
        <taxon>Diversisporales</taxon>
        <taxon>Gigasporaceae</taxon>
        <taxon>Gigaspora</taxon>
    </lineage>
</organism>
<dbReference type="OrthoDB" id="2473973at2759"/>
<sequence length="104" mass="12012">MSIVYQQHFTNSFQESSEASVNVVIYDEMLYKIADISYKHIHKFLNQQKKYITANGLYKKAIQMGLDTGSLAIQGLNYLIKNFIARHALKHTSKQTSKHLPKHN</sequence>
<dbReference type="Proteomes" id="UP000266673">
    <property type="component" value="Unassembled WGS sequence"/>
</dbReference>
<evidence type="ECO:0000313" key="2">
    <source>
        <dbReference type="Proteomes" id="UP000266673"/>
    </source>
</evidence>
<keyword evidence="2" id="KW-1185">Reference proteome</keyword>
<gene>
    <name evidence="1" type="ORF">C2G38_2160512</name>
</gene>
<dbReference type="EMBL" id="QKWP01000098">
    <property type="protein sequence ID" value="RIB27445.1"/>
    <property type="molecule type" value="Genomic_DNA"/>
</dbReference>
<reference evidence="1 2" key="1">
    <citation type="submission" date="2018-06" db="EMBL/GenBank/DDBJ databases">
        <title>Comparative genomics reveals the genomic features of Rhizophagus irregularis, R. cerebriforme, R. diaphanum and Gigaspora rosea, and their symbiotic lifestyle signature.</title>
        <authorList>
            <person name="Morin E."/>
            <person name="San Clemente H."/>
            <person name="Chen E.C.H."/>
            <person name="De La Providencia I."/>
            <person name="Hainaut M."/>
            <person name="Kuo A."/>
            <person name="Kohler A."/>
            <person name="Murat C."/>
            <person name="Tang N."/>
            <person name="Roy S."/>
            <person name="Loubradou J."/>
            <person name="Henrissat B."/>
            <person name="Grigoriev I.V."/>
            <person name="Corradi N."/>
            <person name="Roux C."/>
            <person name="Martin F.M."/>
        </authorList>
    </citation>
    <scope>NUCLEOTIDE SEQUENCE [LARGE SCALE GENOMIC DNA]</scope>
    <source>
        <strain evidence="1 2">DAOM 194757</strain>
    </source>
</reference>
<protein>
    <submittedName>
        <fullName evidence="1">Uncharacterized protein</fullName>
    </submittedName>
</protein>